<proteinExistence type="predicted"/>
<sequence>MGRPRPNTNASGHGEPAPNATGYPAPSYSPPPPPPGAHDVAPQPQHETEPPDQYYPPPAPYSHDVGVQQHYHEGAAEEARPAPYPPQEPYASPPAADGADVPHYPPESATAGARPVQYPPQTQPVQYPPPAPYPPPQASPLRAPVMGAPVQFPQPGPQQNKDDGAAFAYAAGAGEQWSSELFDCDMSQDYAIATAICPCVTFGQIAEIVDEGQTSCLLAGVLYMVMIPALFTCSVLGSGYRQKIRQKYNLVEAPSDDCSVHLINPCCALCQEYRELQSQGFDPSLGWMANLALAQQQQETAMYPPGNQYMSR</sequence>
<feature type="region of interest" description="Disordered" evidence="1">
    <location>
        <begin position="1"/>
        <end position="163"/>
    </location>
</feature>
<protein>
    <submittedName>
        <fullName evidence="3">Protein PLANT CADMIUM RESISTANCE 8-like</fullName>
    </submittedName>
</protein>
<organism evidence="3 4">
    <name type="scientific">Iris pallida</name>
    <name type="common">Sweet iris</name>
    <dbReference type="NCBI Taxonomy" id="29817"/>
    <lineage>
        <taxon>Eukaryota</taxon>
        <taxon>Viridiplantae</taxon>
        <taxon>Streptophyta</taxon>
        <taxon>Embryophyta</taxon>
        <taxon>Tracheophyta</taxon>
        <taxon>Spermatophyta</taxon>
        <taxon>Magnoliopsida</taxon>
        <taxon>Liliopsida</taxon>
        <taxon>Asparagales</taxon>
        <taxon>Iridaceae</taxon>
        <taxon>Iridoideae</taxon>
        <taxon>Irideae</taxon>
        <taxon>Iris</taxon>
    </lineage>
</organism>
<dbReference type="Proteomes" id="UP001140949">
    <property type="component" value="Unassembled WGS sequence"/>
</dbReference>
<feature type="compositionally biased region" description="Pro residues" evidence="1">
    <location>
        <begin position="82"/>
        <end position="92"/>
    </location>
</feature>
<name>A0AAX6E5K6_IRIPA</name>
<keyword evidence="2" id="KW-0812">Transmembrane</keyword>
<dbReference type="NCBIfam" id="TIGR01571">
    <property type="entry name" value="A_thal_Cys_rich"/>
    <property type="match status" value="1"/>
</dbReference>
<evidence type="ECO:0000256" key="2">
    <source>
        <dbReference type="SAM" id="Phobius"/>
    </source>
</evidence>
<comment type="caution">
    <text evidence="3">The sequence shown here is derived from an EMBL/GenBank/DDBJ whole genome shotgun (WGS) entry which is preliminary data.</text>
</comment>
<evidence type="ECO:0000256" key="1">
    <source>
        <dbReference type="SAM" id="MobiDB-lite"/>
    </source>
</evidence>
<feature type="compositionally biased region" description="Pro residues" evidence="1">
    <location>
        <begin position="117"/>
        <end position="138"/>
    </location>
</feature>
<evidence type="ECO:0000313" key="4">
    <source>
        <dbReference type="Proteomes" id="UP001140949"/>
    </source>
</evidence>
<keyword evidence="4" id="KW-1185">Reference proteome</keyword>
<keyword evidence="2" id="KW-1133">Transmembrane helix</keyword>
<dbReference type="Pfam" id="PF04749">
    <property type="entry name" value="PLAC8"/>
    <property type="match status" value="1"/>
</dbReference>
<dbReference type="AlphaFoldDB" id="A0AAX6E5K6"/>
<feature type="compositionally biased region" description="Polar residues" evidence="1">
    <location>
        <begin position="1"/>
        <end position="11"/>
    </location>
</feature>
<reference evidence="3" key="2">
    <citation type="submission" date="2023-04" db="EMBL/GenBank/DDBJ databases">
        <authorList>
            <person name="Bruccoleri R.E."/>
            <person name="Oakeley E.J."/>
            <person name="Faust A.-M."/>
            <person name="Dessus-Babus S."/>
            <person name="Altorfer M."/>
            <person name="Burckhardt D."/>
            <person name="Oertli M."/>
            <person name="Naumann U."/>
            <person name="Petersen F."/>
            <person name="Wong J."/>
        </authorList>
    </citation>
    <scope>NUCLEOTIDE SEQUENCE</scope>
    <source>
        <strain evidence="3">GSM-AAB239-AS_SAM_17_03QT</strain>
        <tissue evidence="3">Leaf</tissue>
    </source>
</reference>
<feature type="transmembrane region" description="Helical" evidence="2">
    <location>
        <begin position="217"/>
        <end position="237"/>
    </location>
</feature>
<reference evidence="3" key="1">
    <citation type="journal article" date="2023" name="GigaByte">
        <title>Genome assembly of the bearded iris, Iris pallida Lam.</title>
        <authorList>
            <person name="Bruccoleri R.E."/>
            <person name="Oakeley E.J."/>
            <person name="Faust A.M.E."/>
            <person name="Altorfer M."/>
            <person name="Dessus-Babus S."/>
            <person name="Burckhardt D."/>
            <person name="Oertli M."/>
            <person name="Naumann U."/>
            <person name="Petersen F."/>
            <person name="Wong J."/>
        </authorList>
    </citation>
    <scope>NUCLEOTIDE SEQUENCE</scope>
    <source>
        <strain evidence="3">GSM-AAB239-AS_SAM_17_03QT</strain>
    </source>
</reference>
<evidence type="ECO:0000313" key="3">
    <source>
        <dbReference type="EMBL" id="KAJ6799387.1"/>
    </source>
</evidence>
<accession>A0AAX6E5K6</accession>
<feature type="compositionally biased region" description="Basic and acidic residues" evidence="1">
    <location>
        <begin position="70"/>
        <end position="80"/>
    </location>
</feature>
<gene>
    <name evidence="3" type="ORF">M6B38_207815</name>
</gene>
<keyword evidence="2" id="KW-0472">Membrane</keyword>
<dbReference type="EMBL" id="JANAVB010039818">
    <property type="protein sequence ID" value="KAJ6799387.1"/>
    <property type="molecule type" value="Genomic_DNA"/>
</dbReference>
<feature type="compositionally biased region" description="Pro residues" evidence="1">
    <location>
        <begin position="27"/>
        <end position="36"/>
    </location>
</feature>
<dbReference type="PANTHER" id="PTHR15907">
    <property type="entry name" value="DUF614 FAMILY PROTEIN-RELATED"/>
    <property type="match status" value="1"/>
</dbReference>
<dbReference type="InterPro" id="IPR006461">
    <property type="entry name" value="PLAC_motif_containing"/>
</dbReference>